<evidence type="ECO:0000313" key="2">
    <source>
        <dbReference type="Proteomes" id="UP000373449"/>
    </source>
</evidence>
<dbReference type="AlphaFoldDB" id="A0A484ZL24"/>
<name>A0A484ZL24_9GAMM</name>
<gene>
    <name evidence="1" type="ORF">NCTC12282_03436</name>
</gene>
<reference evidence="1 2" key="1">
    <citation type="submission" date="2019-03" db="EMBL/GenBank/DDBJ databases">
        <authorList>
            <consortium name="Pathogen Informatics"/>
        </authorList>
    </citation>
    <scope>NUCLEOTIDE SEQUENCE [LARGE SCALE GENOMIC DNA]</scope>
    <source>
        <strain evidence="1 2">NCTC12282</strain>
    </source>
</reference>
<dbReference type="Proteomes" id="UP000373449">
    <property type="component" value="Unassembled WGS sequence"/>
</dbReference>
<proteinExistence type="predicted"/>
<protein>
    <submittedName>
        <fullName evidence="1">Uncharacterized protein</fullName>
    </submittedName>
</protein>
<sequence>MMDLSGRVTDYLLDITKSSDIQKVLFSMRLQF</sequence>
<organism evidence="1 2">
    <name type="scientific">Budvicia aquatica</name>
    <dbReference type="NCBI Taxonomy" id="82979"/>
    <lineage>
        <taxon>Bacteria</taxon>
        <taxon>Pseudomonadati</taxon>
        <taxon>Pseudomonadota</taxon>
        <taxon>Gammaproteobacteria</taxon>
        <taxon>Enterobacterales</taxon>
        <taxon>Budviciaceae</taxon>
        <taxon>Budvicia</taxon>
    </lineage>
</organism>
<evidence type="ECO:0000313" key="1">
    <source>
        <dbReference type="EMBL" id="VFS48905.1"/>
    </source>
</evidence>
<accession>A0A484ZL24</accession>
<dbReference type="EMBL" id="CAADJA010000002">
    <property type="protein sequence ID" value="VFS48905.1"/>
    <property type="molecule type" value="Genomic_DNA"/>
</dbReference>